<protein>
    <submittedName>
        <fullName evidence="3">Uncharacterized protein</fullName>
    </submittedName>
</protein>
<name>A0A9J2PXY4_ASCLU</name>
<keyword evidence="2" id="KW-1185">Reference proteome</keyword>
<feature type="compositionally biased region" description="Polar residues" evidence="1">
    <location>
        <begin position="1"/>
        <end position="10"/>
    </location>
</feature>
<dbReference type="WBParaSite" id="ALUE_0001422801-mRNA-1">
    <property type="protein sequence ID" value="ALUE_0001422801-mRNA-1"/>
    <property type="gene ID" value="ALUE_0001422801"/>
</dbReference>
<organism evidence="2 3">
    <name type="scientific">Ascaris lumbricoides</name>
    <name type="common">Giant roundworm</name>
    <dbReference type="NCBI Taxonomy" id="6252"/>
    <lineage>
        <taxon>Eukaryota</taxon>
        <taxon>Metazoa</taxon>
        <taxon>Ecdysozoa</taxon>
        <taxon>Nematoda</taxon>
        <taxon>Chromadorea</taxon>
        <taxon>Rhabditida</taxon>
        <taxon>Spirurina</taxon>
        <taxon>Ascaridomorpha</taxon>
        <taxon>Ascaridoidea</taxon>
        <taxon>Ascarididae</taxon>
        <taxon>Ascaris</taxon>
    </lineage>
</organism>
<reference evidence="3" key="1">
    <citation type="submission" date="2023-03" db="UniProtKB">
        <authorList>
            <consortium name="WormBaseParasite"/>
        </authorList>
    </citation>
    <scope>IDENTIFICATION</scope>
</reference>
<sequence length="167" mass="19352">MEETDGQSWKNSHKKETLKGSHQSPVRNRNMGTVVKWKEHWTERSRMIKDGFIYENGARRPITEHERLLLDDYEREVAIYNQNMEIAEAIDGMHRFRWPGNADADMRPSIKAPQPPCICSSCYRDRSQVTPPPPPPSWQNPARQKGIMASYSFVKRILRLTVGACAR</sequence>
<feature type="region of interest" description="Disordered" evidence="1">
    <location>
        <begin position="1"/>
        <end position="29"/>
    </location>
</feature>
<evidence type="ECO:0000313" key="2">
    <source>
        <dbReference type="Proteomes" id="UP000036681"/>
    </source>
</evidence>
<evidence type="ECO:0000256" key="1">
    <source>
        <dbReference type="SAM" id="MobiDB-lite"/>
    </source>
</evidence>
<proteinExistence type="predicted"/>
<accession>A0A9J2PXY4</accession>
<dbReference type="Proteomes" id="UP000036681">
    <property type="component" value="Unplaced"/>
</dbReference>
<dbReference type="AlphaFoldDB" id="A0A9J2PXY4"/>
<evidence type="ECO:0000313" key="3">
    <source>
        <dbReference type="WBParaSite" id="ALUE_0001422801-mRNA-1"/>
    </source>
</evidence>
<feature type="compositionally biased region" description="Polar residues" evidence="1">
    <location>
        <begin position="20"/>
        <end position="29"/>
    </location>
</feature>